<dbReference type="RefSeq" id="XP_052946793.1">
    <property type="nucleotide sequence ID" value="XM_053087196.1"/>
</dbReference>
<evidence type="ECO:0000256" key="4">
    <source>
        <dbReference type="ARBA" id="ARBA00022763"/>
    </source>
</evidence>
<dbReference type="Pfam" id="PF16282">
    <property type="entry name" value="SANT_DAMP1_like"/>
    <property type="match status" value="1"/>
</dbReference>
<reference evidence="15" key="1">
    <citation type="journal article" date="2022" name="G3 (Bethesda)">
        <title>High quality genome of the basidiomycete yeast Dioszegia hungarica PDD-24b-2 isolated from cloud water.</title>
        <authorList>
            <person name="Jarrige D."/>
            <person name="Haridas S."/>
            <person name="Bleykasten-Grosshans C."/>
            <person name="Joly M."/>
            <person name="Nadalig T."/>
            <person name="Sancelme M."/>
            <person name="Vuilleumier S."/>
            <person name="Grigoriev I.V."/>
            <person name="Amato P."/>
            <person name="Bringel F."/>
        </authorList>
    </citation>
    <scope>NUCLEOTIDE SEQUENCE</scope>
    <source>
        <strain evidence="15">PDD-24b-2</strain>
    </source>
</reference>
<accession>A0AA38HDU4</accession>
<evidence type="ECO:0000256" key="9">
    <source>
        <dbReference type="ARBA" id="ARBA00023204"/>
    </source>
</evidence>
<evidence type="ECO:0000259" key="14">
    <source>
        <dbReference type="SMART" id="SM00717"/>
    </source>
</evidence>
<evidence type="ECO:0000256" key="2">
    <source>
        <dbReference type="ARBA" id="ARBA00006918"/>
    </source>
</evidence>
<evidence type="ECO:0000256" key="8">
    <source>
        <dbReference type="ARBA" id="ARBA00023163"/>
    </source>
</evidence>
<dbReference type="InterPro" id="IPR027109">
    <property type="entry name" value="Swc4/Dmap1"/>
</dbReference>
<dbReference type="GO" id="GO:0006281">
    <property type="term" value="P:DNA repair"/>
    <property type="evidence" value="ECO:0007669"/>
    <property type="project" value="UniProtKB-KW"/>
</dbReference>
<sequence>MSSSDVRAILDLPHASSSSAAAGPSRKASQQIKRPEGISREVFALMGNNAASIMPSYPSAARYKARPVPSSQKTRWEWSAFNPMPSEERPQVLHHWRKSVGGDPAPPREEYFATFNSSGPSVMQFSQMEYDQHLKDSDWTQQETSYLFALLQEYDLRFVVAADRYAYTDTSVPGATKRRTVEEIKDRYYTICRRLIRTRTALDPQAQQQLLQAYTFDKCNAADTTARETKRKQYASELFHLTAAEIAEEESLYLEVKRIEQNEKRYRADRDALLRSVMGLDSGVVNLDQANSEGVVGDIIDAGVWTQADDQNKKRKRLEEETNATPSTVSASTMPKKARESAAFDVAHCIHRSAAASESTYALGRHPAHVPAFLRSSKIPIPKQNASIRITELLSELGISAHRLVMPTRENIEIFDSLLAAAGGLIDMKRQVDRVEQEVRTLKAQLPGYIPPVAGRVSRIIAGSSRSGC</sequence>
<dbReference type="Proteomes" id="UP001164286">
    <property type="component" value="Unassembled WGS sequence"/>
</dbReference>
<comment type="similarity">
    <text evidence="2">Belongs to the SWC4 family.</text>
</comment>
<organism evidence="15 16">
    <name type="scientific">Dioszegia hungarica</name>
    <dbReference type="NCBI Taxonomy" id="4972"/>
    <lineage>
        <taxon>Eukaryota</taxon>
        <taxon>Fungi</taxon>
        <taxon>Dikarya</taxon>
        <taxon>Basidiomycota</taxon>
        <taxon>Agaricomycotina</taxon>
        <taxon>Tremellomycetes</taxon>
        <taxon>Tremellales</taxon>
        <taxon>Bulleribasidiaceae</taxon>
        <taxon>Dioszegia</taxon>
    </lineage>
</organism>
<comment type="caution">
    <text evidence="15">The sequence shown here is derived from an EMBL/GenBank/DDBJ whole genome shotgun (WGS) entry which is preliminary data.</text>
</comment>
<evidence type="ECO:0000313" key="16">
    <source>
        <dbReference type="Proteomes" id="UP001164286"/>
    </source>
</evidence>
<dbReference type="InterPro" id="IPR001005">
    <property type="entry name" value="SANT/Myb"/>
</dbReference>
<evidence type="ECO:0000256" key="7">
    <source>
        <dbReference type="ARBA" id="ARBA00023159"/>
    </source>
</evidence>
<keyword evidence="4" id="KW-0227">DNA damage</keyword>
<proteinExistence type="inferred from homology"/>
<dbReference type="EMBL" id="JAKWFO010000005">
    <property type="protein sequence ID" value="KAI9637016.1"/>
    <property type="molecule type" value="Genomic_DNA"/>
</dbReference>
<dbReference type="Gene3D" id="1.10.10.60">
    <property type="entry name" value="Homeodomain-like"/>
    <property type="match status" value="1"/>
</dbReference>
<protein>
    <recommendedName>
        <fullName evidence="3">SWR1-complex protein 4</fullName>
    </recommendedName>
</protein>
<gene>
    <name evidence="15" type="ORF">MKK02DRAFT_26456</name>
</gene>
<evidence type="ECO:0000313" key="15">
    <source>
        <dbReference type="EMBL" id="KAI9637016.1"/>
    </source>
</evidence>
<name>A0AA38HDU4_9TREE</name>
<keyword evidence="7" id="KW-0010">Activator</keyword>
<dbReference type="GO" id="GO:0035267">
    <property type="term" value="C:NuA4 histone acetyltransferase complex"/>
    <property type="evidence" value="ECO:0007669"/>
    <property type="project" value="InterPro"/>
</dbReference>
<dbReference type="AlphaFoldDB" id="A0AA38HDU4"/>
<evidence type="ECO:0000256" key="12">
    <source>
        <dbReference type="ARBA" id="ARBA00038745"/>
    </source>
</evidence>
<keyword evidence="10" id="KW-0539">Nucleus</keyword>
<dbReference type="GO" id="GO:0000122">
    <property type="term" value="P:negative regulation of transcription by RNA polymerase II"/>
    <property type="evidence" value="ECO:0007669"/>
    <property type="project" value="TreeGrafter"/>
</dbReference>
<feature type="region of interest" description="Disordered" evidence="13">
    <location>
        <begin position="310"/>
        <end position="336"/>
    </location>
</feature>
<dbReference type="SMART" id="SM00717">
    <property type="entry name" value="SANT"/>
    <property type="match status" value="1"/>
</dbReference>
<evidence type="ECO:0000256" key="13">
    <source>
        <dbReference type="SAM" id="MobiDB-lite"/>
    </source>
</evidence>
<feature type="compositionally biased region" description="Polar residues" evidence="13">
    <location>
        <begin position="323"/>
        <end position="333"/>
    </location>
</feature>
<evidence type="ECO:0000256" key="1">
    <source>
        <dbReference type="ARBA" id="ARBA00004123"/>
    </source>
</evidence>
<keyword evidence="8" id="KW-0804">Transcription</keyword>
<evidence type="ECO:0000256" key="6">
    <source>
        <dbReference type="ARBA" id="ARBA00023015"/>
    </source>
</evidence>
<evidence type="ECO:0000256" key="11">
    <source>
        <dbReference type="ARBA" id="ARBA00025264"/>
    </source>
</evidence>
<dbReference type="GeneID" id="77726397"/>
<dbReference type="GO" id="GO:0006338">
    <property type="term" value="P:chromatin remodeling"/>
    <property type="evidence" value="ECO:0007669"/>
    <property type="project" value="InterPro"/>
</dbReference>
<dbReference type="GO" id="GO:0003714">
    <property type="term" value="F:transcription corepressor activity"/>
    <property type="evidence" value="ECO:0007669"/>
    <property type="project" value="TreeGrafter"/>
</dbReference>
<comment type="subunit">
    <text evidence="12">Component of the SWR1 chromatin-remodeling complex and of the NuA4 histone acetyltransferase complex.</text>
</comment>
<keyword evidence="5" id="KW-0156">Chromatin regulator</keyword>
<keyword evidence="6" id="KW-0805">Transcription regulation</keyword>
<keyword evidence="16" id="KW-1185">Reference proteome</keyword>
<evidence type="ECO:0000256" key="5">
    <source>
        <dbReference type="ARBA" id="ARBA00022853"/>
    </source>
</evidence>
<feature type="domain" description="Myb-like" evidence="14">
    <location>
        <begin position="135"/>
        <end position="194"/>
    </location>
</feature>
<dbReference type="FunFam" id="1.10.10.60:FF:000501">
    <property type="entry name" value="Unplaced genomic scaffold supercont1.172, whole genome shotgun sequence"/>
    <property type="match status" value="1"/>
</dbReference>
<dbReference type="PANTHER" id="PTHR12855:SF10">
    <property type="entry name" value="DNA METHYLTRANSFERASE 1-ASSOCIATED PROTEIN 1"/>
    <property type="match status" value="1"/>
</dbReference>
<comment type="subcellular location">
    <subcellularLocation>
        <location evidence="1">Nucleus</location>
    </subcellularLocation>
</comment>
<keyword evidence="9" id="KW-0234">DNA repair</keyword>
<dbReference type="InterPro" id="IPR032563">
    <property type="entry name" value="DAMP1_SANT-like"/>
</dbReference>
<comment type="function">
    <text evidence="11">Component of the SWR1 complex which mediates the ATP-dependent exchange of histone H2A for the H2A variant HZT1 leading to transcriptional regulation of selected genes by chromatin remodeling. Component of the NuA4 histone acetyltransferase complex which is involved in transcriptional activation of selected genes principally by acetylation of nucleosomal histone H4 and H2A. The NuA4 complex is also involved in DNA repair.</text>
</comment>
<feature type="region of interest" description="Disordered" evidence="13">
    <location>
        <begin position="1"/>
        <end position="35"/>
    </location>
</feature>
<evidence type="ECO:0000256" key="10">
    <source>
        <dbReference type="ARBA" id="ARBA00023242"/>
    </source>
</evidence>
<dbReference type="PANTHER" id="PTHR12855">
    <property type="entry name" value="DNA METHYLTRANSFERASE 1-ASSOCIATED PROTEIN 1 FAMILY MEMBER"/>
    <property type="match status" value="1"/>
</dbReference>
<evidence type="ECO:0000256" key="3">
    <source>
        <dbReference type="ARBA" id="ARBA00019132"/>
    </source>
</evidence>
<dbReference type="GO" id="GO:0000812">
    <property type="term" value="C:Swr1 complex"/>
    <property type="evidence" value="ECO:0007669"/>
    <property type="project" value="TreeGrafter"/>
</dbReference>